<dbReference type="SMART" id="SM00326">
    <property type="entry name" value="SH3"/>
    <property type="match status" value="2"/>
</dbReference>
<feature type="compositionally biased region" description="Low complexity" evidence="3">
    <location>
        <begin position="325"/>
        <end position="336"/>
    </location>
</feature>
<dbReference type="Pfam" id="PF14604">
    <property type="entry name" value="SH3_9"/>
    <property type="match status" value="2"/>
</dbReference>
<dbReference type="GO" id="GO:0030833">
    <property type="term" value="P:regulation of actin filament polymerization"/>
    <property type="evidence" value="ECO:0007669"/>
    <property type="project" value="TreeGrafter"/>
</dbReference>
<feature type="domain" description="SH3" evidence="4">
    <location>
        <begin position="417"/>
        <end position="477"/>
    </location>
</feature>
<feature type="region of interest" description="Disordered" evidence="3">
    <location>
        <begin position="286"/>
        <end position="339"/>
    </location>
</feature>
<dbReference type="GO" id="GO:0030864">
    <property type="term" value="C:cortical actin cytoskeleton"/>
    <property type="evidence" value="ECO:0007669"/>
    <property type="project" value="TreeGrafter"/>
</dbReference>
<dbReference type="CDD" id="cd11281">
    <property type="entry name" value="ADF_drebrin_like"/>
    <property type="match status" value="1"/>
</dbReference>
<dbReference type="OrthoDB" id="5971719at2759"/>
<evidence type="ECO:0000256" key="1">
    <source>
        <dbReference type="ARBA" id="ARBA00022443"/>
    </source>
</evidence>
<feature type="compositionally biased region" description="Pro residues" evidence="3">
    <location>
        <begin position="207"/>
        <end position="239"/>
    </location>
</feature>
<dbReference type="PANTHER" id="PTHR10829">
    <property type="entry name" value="CORTACTIN AND DREBRIN"/>
    <property type="match status" value="1"/>
</dbReference>
<dbReference type="InterPro" id="IPR036028">
    <property type="entry name" value="SH3-like_dom_sf"/>
</dbReference>
<dbReference type="PRINTS" id="PR00499">
    <property type="entry name" value="P67PHOX"/>
</dbReference>
<dbReference type="PANTHER" id="PTHR10829:SF25">
    <property type="entry name" value="DREBRIN-LIKE PROTEIN"/>
    <property type="match status" value="1"/>
</dbReference>
<dbReference type="Gene3D" id="3.40.20.10">
    <property type="entry name" value="Severin"/>
    <property type="match status" value="1"/>
</dbReference>
<protein>
    <recommendedName>
        <fullName evidence="8">Abp1p</fullName>
    </recommendedName>
</protein>
<evidence type="ECO:0000313" key="6">
    <source>
        <dbReference type="EMBL" id="PKI83088.1"/>
    </source>
</evidence>
<feature type="domain" description="ADF-H" evidence="5">
    <location>
        <begin position="4"/>
        <end position="131"/>
    </location>
</feature>
<feature type="domain" description="SH3" evidence="4">
    <location>
        <begin position="350"/>
        <end position="410"/>
    </location>
</feature>
<dbReference type="InterPro" id="IPR002108">
    <property type="entry name" value="ADF-H"/>
</dbReference>
<dbReference type="Gene3D" id="2.30.30.40">
    <property type="entry name" value="SH3 Domains"/>
    <property type="match status" value="2"/>
</dbReference>
<dbReference type="CDD" id="cd11819">
    <property type="entry name" value="SH3_Cortactin_like"/>
    <property type="match status" value="1"/>
</dbReference>
<dbReference type="PROSITE" id="PS51263">
    <property type="entry name" value="ADF_H"/>
    <property type="match status" value="1"/>
</dbReference>
<evidence type="ECO:0000256" key="3">
    <source>
        <dbReference type="SAM" id="MobiDB-lite"/>
    </source>
</evidence>
<sequence>MSLQVNLGSPAIQKAYEQVLDGVNDYAVLSYKKQSNDLDVVAACKGTLEDMAEELSDGKMQYAFVRVKDPNTELPKFVLINWLGEGVPEMRKGLFPSHCASVADYFKAYHVTIQARTEADIEPAAIMRKVTDSSGSKYGSASSRSGGQIAPVGTNYKPVGTPDVRGMQSKAPRDTIAPVGTAYTAPRDELAQLRAGKLQDPGQAPSAPRPGQPQQPKPAQPSKPAQPPASTPKPVPAPEEPQKPIQDDRIQPVGTSYERVNLGQPKKLSSARTALFSQVDESVPVPAPASAARVPSGGKLSWSQRQEAARNAHDAEAKSEGAKESTATTAPPASTPNDHLATQMADASISGSQRATVLYDYEAAEDNELTLREGDVLTHIEQVDEDWWSAKDASGAVGLFPATYVELLEEQASAAAQSSPHAIALYEYEIGEDNEIELAEGDKIVDIEFASDDWWNGKNERTGLTGLFPANYVEYNE</sequence>
<dbReference type="EMBL" id="KZ454992">
    <property type="protein sequence ID" value="PKI83088.1"/>
    <property type="molecule type" value="Genomic_DNA"/>
</dbReference>
<feature type="compositionally biased region" description="Low complexity" evidence="3">
    <location>
        <begin position="286"/>
        <end position="296"/>
    </location>
</feature>
<dbReference type="InterPro" id="IPR001452">
    <property type="entry name" value="SH3_domain"/>
</dbReference>
<feature type="compositionally biased region" description="Basic and acidic residues" evidence="3">
    <location>
        <begin position="307"/>
        <end position="323"/>
    </location>
</feature>
<dbReference type="PROSITE" id="PS50002">
    <property type="entry name" value="SH3"/>
    <property type="match status" value="2"/>
</dbReference>
<feature type="region of interest" description="Disordered" evidence="3">
    <location>
        <begin position="132"/>
        <end position="179"/>
    </location>
</feature>
<name>A0A2N1J961_9BASI</name>
<evidence type="ECO:0000256" key="2">
    <source>
        <dbReference type="PROSITE-ProRule" id="PRU00192"/>
    </source>
</evidence>
<accession>A0A2N1J961</accession>
<dbReference type="Proteomes" id="UP000232875">
    <property type="component" value="Unassembled WGS sequence"/>
</dbReference>
<proteinExistence type="predicted"/>
<dbReference type="SUPFAM" id="SSF55753">
    <property type="entry name" value="Actin depolymerizing proteins"/>
    <property type="match status" value="1"/>
</dbReference>
<evidence type="ECO:0000259" key="4">
    <source>
        <dbReference type="PROSITE" id="PS50002"/>
    </source>
</evidence>
<keyword evidence="7" id="KW-1185">Reference proteome</keyword>
<dbReference type="InterPro" id="IPR029006">
    <property type="entry name" value="ADF-H/Gelsolin-like_dom_sf"/>
</dbReference>
<feature type="compositionally biased region" description="Basic and acidic residues" evidence="3">
    <location>
        <begin position="240"/>
        <end position="250"/>
    </location>
</feature>
<reference evidence="6 7" key="1">
    <citation type="submission" date="2017-10" db="EMBL/GenBank/DDBJ databases">
        <title>A novel species of cold-tolerant Malassezia isolated from bats.</title>
        <authorList>
            <person name="Lorch J.M."/>
            <person name="Palmer J.M."/>
            <person name="Vanderwolf K.J."/>
            <person name="Schmidt K.Z."/>
            <person name="Verant M.L."/>
            <person name="Weller T.J."/>
            <person name="Blehert D.S."/>
        </authorList>
    </citation>
    <scope>NUCLEOTIDE SEQUENCE [LARGE SCALE GENOMIC DNA]</scope>
    <source>
        <strain evidence="6 7">NWHC:44797-103</strain>
    </source>
</reference>
<organism evidence="6 7">
    <name type="scientific">Malassezia vespertilionis</name>
    <dbReference type="NCBI Taxonomy" id="2020962"/>
    <lineage>
        <taxon>Eukaryota</taxon>
        <taxon>Fungi</taxon>
        <taxon>Dikarya</taxon>
        <taxon>Basidiomycota</taxon>
        <taxon>Ustilaginomycotina</taxon>
        <taxon>Malasseziomycetes</taxon>
        <taxon>Malasseziales</taxon>
        <taxon>Malasseziaceae</taxon>
        <taxon>Malassezia</taxon>
    </lineage>
</organism>
<feature type="compositionally biased region" description="Low complexity" evidence="3">
    <location>
        <begin position="133"/>
        <end position="147"/>
    </location>
</feature>
<dbReference type="AlphaFoldDB" id="A0A2N1J961"/>
<dbReference type="GO" id="GO:0051015">
    <property type="term" value="F:actin filament binding"/>
    <property type="evidence" value="ECO:0007669"/>
    <property type="project" value="TreeGrafter"/>
</dbReference>
<evidence type="ECO:0000313" key="7">
    <source>
        <dbReference type="Proteomes" id="UP000232875"/>
    </source>
</evidence>
<evidence type="ECO:0008006" key="8">
    <source>
        <dbReference type="Google" id="ProtNLM"/>
    </source>
</evidence>
<keyword evidence="1 2" id="KW-0728">SH3 domain</keyword>
<gene>
    <name evidence="6" type="ORF">MVES_003107</name>
</gene>
<dbReference type="SUPFAM" id="SSF50044">
    <property type="entry name" value="SH3-domain"/>
    <property type="match status" value="2"/>
</dbReference>
<dbReference type="GO" id="GO:0005884">
    <property type="term" value="C:actin filament"/>
    <property type="evidence" value="ECO:0007669"/>
    <property type="project" value="TreeGrafter"/>
</dbReference>
<dbReference type="PRINTS" id="PR00452">
    <property type="entry name" value="SH3DOMAIN"/>
</dbReference>
<evidence type="ECO:0000259" key="5">
    <source>
        <dbReference type="PROSITE" id="PS51263"/>
    </source>
</evidence>
<feature type="region of interest" description="Disordered" evidence="3">
    <location>
        <begin position="197"/>
        <end position="273"/>
    </location>
</feature>
<dbReference type="SMART" id="SM00102">
    <property type="entry name" value="ADF"/>
    <property type="match status" value="1"/>
</dbReference>
<dbReference type="STRING" id="2020962.A0A2N1J961"/>
<dbReference type="Pfam" id="PF00241">
    <property type="entry name" value="Cofilin_ADF"/>
    <property type="match status" value="1"/>
</dbReference>